<evidence type="ECO:0000313" key="1">
    <source>
        <dbReference type="EMBL" id="KXS97656.1"/>
    </source>
</evidence>
<name>A0A139H5B8_9PEZI</name>
<dbReference type="EMBL" id="LFZN01000137">
    <property type="protein sequence ID" value="KXS97656.1"/>
    <property type="molecule type" value="Genomic_DNA"/>
</dbReference>
<evidence type="ECO:0000313" key="2">
    <source>
        <dbReference type="Proteomes" id="UP000070133"/>
    </source>
</evidence>
<keyword evidence="2" id="KW-1185">Reference proteome</keyword>
<accession>A0A139H5B8</accession>
<dbReference type="OrthoDB" id="10327620at2759"/>
<dbReference type="AlphaFoldDB" id="A0A139H5B8"/>
<comment type="caution">
    <text evidence="1">The sequence shown here is derived from an EMBL/GenBank/DDBJ whole genome shotgun (WGS) entry which is preliminary data.</text>
</comment>
<gene>
    <name evidence="1" type="ORF">AC578_10565</name>
</gene>
<organism evidence="1 2">
    <name type="scientific">Pseudocercospora eumusae</name>
    <dbReference type="NCBI Taxonomy" id="321146"/>
    <lineage>
        <taxon>Eukaryota</taxon>
        <taxon>Fungi</taxon>
        <taxon>Dikarya</taxon>
        <taxon>Ascomycota</taxon>
        <taxon>Pezizomycotina</taxon>
        <taxon>Dothideomycetes</taxon>
        <taxon>Dothideomycetidae</taxon>
        <taxon>Mycosphaerellales</taxon>
        <taxon>Mycosphaerellaceae</taxon>
        <taxon>Pseudocercospora</taxon>
    </lineage>
</organism>
<dbReference type="Proteomes" id="UP000070133">
    <property type="component" value="Unassembled WGS sequence"/>
</dbReference>
<reference evidence="1 2" key="1">
    <citation type="submission" date="2015-07" db="EMBL/GenBank/DDBJ databases">
        <title>Comparative genomics of the Sigatoka disease complex on banana suggests a link between parallel evolutionary changes in Pseudocercospora fijiensis and Pseudocercospora eumusae and increased virulence on the banana host.</title>
        <authorList>
            <person name="Chang T.-C."/>
            <person name="Salvucci A."/>
            <person name="Crous P.W."/>
            <person name="Stergiopoulos I."/>
        </authorList>
    </citation>
    <scope>NUCLEOTIDE SEQUENCE [LARGE SCALE GENOMIC DNA]</scope>
    <source>
        <strain evidence="1 2">CBS 114824</strain>
    </source>
</reference>
<protein>
    <submittedName>
        <fullName evidence="1">Uncharacterized protein</fullName>
    </submittedName>
</protein>
<sequence>MRHPYHLASSLSYRGRAIMPWILALAPLVLLALWYTHRLEPPPTHKLPSIPAQNSNNTTCTSFGLLTLAAPAHPQVLWLSSRAADYAPDWLRGLGLDHGWELAGPRRTTSTAAPIWSTNALADQLAAEAGQFVMTLKRLLDRYINAASITDGPHYSLLQRALNHLDLEPWLKQHNFLPDDREDLRSALAWAYETDELARFRNAVHSGISELRSRIAHGVSHIDHEIAREHGPRFNPCIYGMDCLSAWQPDLEYLRQLAAWADFVEMNVMTSWHVADAMAFFTRYLSAQLNHSSVDMAVVQDAYRKNINPIGNRAGLYAARQWALHYSATSKELVAACGSCLTNNSAWHYWWQPYEEPATFNVTEPLYSILLTTRLQGRSEPRKVNDKYPIRAPSDFRKYKPALNGEQCLGIDHLFGVELDSQLLAKGRPSGSPFSVEYDSMKLANEMMQGKTWCIEKARLVQNRHLGLLEPAEAYNLRWVKELEQRWDRRNFVHEAWGDL</sequence>
<proteinExistence type="predicted"/>